<dbReference type="PANTHER" id="PTHR37402:SF1">
    <property type="entry name" value="GRAM DOMAIN-CONTAINING PROTEIN 4"/>
    <property type="match status" value="1"/>
</dbReference>
<feature type="compositionally biased region" description="Polar residues" evidence="1">
    <location>
        <begin position="1"/>
        <end position="15"/>
    </location>
</feature>
<organism evidence="3 4">
    <name type="scientific">Grifola frondosa</name>
    <name type="common">Maitake</name>
    <name type="synonym">Polyporus frondosus</name>
    <dbReference type="NCBI Taxonomy" id="5627"/>
    <lineage>
        <taxon>Eukaryota</taxon>
        <taxon>Fungi</taxon>
        <taxon>Dikarya</taxon>
        <taxon>Basidiomycota</taxon>
        <taxon>Agaricomycotina</taxon>
        <taxon>Agaricomycetes</taxon>
        <taxon>Polyporales</taxon>
        <taxon>Grifolaceae</taxon>
        <taxon>Grifola</taxon>
    </lineage>
</organism>
<sequence>MENPSQWPPANSQSHIPPPSHPTIERLPSPALPGPSGSNTSPTPPKLPPRPVTFDSSTIHNAEETLPRSASTDTLVASKAEEELSEVQLRELYDDEEIDRFLHLFSAYVQEVRVPGAHHVEEPPEIVRSPSRPESDVSSISGDVDGYAPVAQPAARVALDFIIPLLPPARSPPPEFTLHRLKLTAQRAYLAIEPLYSYFIVRALRLVTWQDPNTSFLYCAAYWLSWYHDVLFAAIILRLLYALIRRKVLPYPNLAELREHRRQVDRAQEFGAAISMRLVASPAFGVKDVWHVFKDLNHSRKLKKAAKASHPKNGENDGETIAVDPTSENTLIIEESTDSALQITQNQADDADLKRIGLHVLNEITDLFERIKNIFLWRQPATSIMYGLILIGLFFVSLLPVRYLTKTAGFAVGVFFWHVIPVITAIPPPERARFPPLFSGVPTDAEYAMELISQRVARGLDVKPKPRKNRSRPSVSELGASGAAGTEERQAKEEGSSTSINWKKWGERITSTKERTGDLKKIFQDGQWKNSDSWLSLNPLVPKVATSSGMPEPRLETHTFAAQHLKSPGLITLTSGTLFFTPLLSARAKLTISLEDVLGVKKTVSTHGVSVRYAEASEDGRKEEKEAKFMSEDGVKYGTLCLASGLLLLYFCLSLLSFNCSLQD</sequence>
<proteinExistence type="predicted"/>
<dbReference type="OMA" id="YWILWYH"/>
<evidence type="ECO:0000256" key="1">
    <source>
        <dbReference type="SAM" id="MobiDB-lite"/>
    </source>
</evidence>
<evidence type="ECO:0000313" key="4">
    <source>
        <dbReference type="Proteomes" id="UP000092993"/>
    </source>
</evidence>
<dbReference type="Proteomes" id="UP000092993">
    <property type="component" value="Unassembled WGS sequence"/>
</dbReference>
<feature type="region of interest" description="Disordered" evidence="1">
    <location>
        <begin position="462"/>
        <end position="505"/>
    </location>
</feature>
<keyword evidence="4" id="KW-1185">Reference proteome</keyword>
<reference evidence="3 4" key="1">
    <citation type="submission" date="2016-03" db="EMBL/GenBank/DDBJ databases">
        <title>Whole genome sequencing of Grifola frondosa 9006-11.</title>
        <authorList>
            <person name="Min B."/>
            <person name="Park H."/>
            <person name="Kim J.-G."/>
            <person name="Cho H."/>
            <person name="Oh Y.-L."/>
            <person name="Kong W.-S."/>
            <person name="Choi I.-G."/>
        </authorList>
    </citation>
    <scope>NUCLEOTIDE SEQUENCE [LARGE SCALE GENOMIC DNA]</scope>
    <source>
        <strain evidence="3 4">9006-11</strain>
    </source>
</reference>
<dbReference type="AlphaFoldDB" id="A0A1C7MPW7"/>
<feature type="compositionally biased region" description="Basic and acidic residues" evidence="1">
    <location>
        <begin position="486"/>
        <end position="495"/>
    </location>
</feature>
<keyword evidence="2" id="KW-0472">Membrane</keyword>
<feature type="transmembrane region" description="Helical" evidence="2">
    <location>
        <begin position="637"/>
        <end position="658"/>
    </location>
</feature>
<dbReference type="OrthoDB" id="1708389at2759"/>
<feature type="transmembrane region" description="Helical" evidence="2">
    <location>
        <begin position="407"/>
        <end position="426"/>
    </location>
</feature>
<gene>
    <name evidence="3" type="ORF">A0H81_01105</name>
</gene>
<feature type="transmembrane region" description="Helical" evidence="2">
    <location>
        <begin position="380"/>
        <end position="401"/>
    </location>
</feature>
<name>A0A1C7MPW7_GRIFR</name>
<feature type="region of interest" description="Disordered" evidence="1">
    <location>
        <begin position="120"/>
        <end position="140"/>
    </location>
</feature>
<dbReference type="STRING" id="5627.A0A1C7MPW7"/>
<dbReference type="GO" id="GO:0006915">
    <property type="term" value="P:apoptotic process"/>
    <property type="evidence" value="ECO:0007669"/>
    <property type="project" value="InterPro"/>
</dbReference>
<accession>A0A1C7MPW7</accession>
<dbReference type="EMBL" id="LUGG01000001">
    <property type="protein sequence ID" value="OBZ78941.1"/>
    <property type="molecule type" value="Genomic_DNA"/>
</dbReference>
<evidence type="ECO:0000313" key="3">
    <source>
        <dbReference type="EMBL" id="OBZ78941.1"/>
    </source>
</evidence>
<dbReference type="PANTHER" id="PTHR37402">
    <property type="entry name" value="GRAM DOMAIN-CONTAINING PROTEIN 4"/>
    <property type="match status" value="1"/>
</dbReference>
<evidence type="ECO:0000256" key="2">
    <source>
        <dbReference type="SAM" id="Phobius"/>
    </source>
</evidence>
<keyword evidence="2" id="KW-0812">Transmembrane</keyword>
<feature type="region of interest" description="Disordered" evidence="1">
    <location>
        <begin position="1"/>
        <end position="75"/>
    </location>
</feature>
<dbReference type="InterPro" id="IPR037847">
    <property type="entry name" value="GRAMDC4"/>
</dbReference>
<comment type="caution">
    <text evidence="3">The sequence shown here is derived from an EMBL/GenBank/DDBJ whole genome shotgun (WGS) entry which is preliminary data.</text>
</comment>
<keyword evidence="2" id="KW-1133">Transmembrane helix</keyword>
<protein>
    <submittedName>
        <fullName evidence="3">Uncharacterized protein</fullName>
    </submittedName>
</protein>
<feature type="compositionally biased region" description="Pro residues" evidence="1">
    <location>
        <begin position="42"/>
        <end position="51"/>
    </location>
</feature>